<dbReference type="Pfam" id="PF02826">
    <property type="entry name" value="2-Hacid_dh_C"/>
    <property type="match status" value="1"/>
</dbReference>
<dbReference type="InterPro" id="IPR006140">
    <property type="entry name" value="D-isomer_DH_NAD-bd"/>
</dbReference>
<dbReference type="AlphaFoldDB" id="A0A1N7S1B0"/>
<dbReference type="STRING" id="1247936.BN2475_280024"/>
<keyword evidence="3" id="KW-1185">Reference proteome</keyword>
<proteinExistence type="predicted"/>
<protein>
    <recommendedName>
        <fullName evidence="1">D-isomer specific 2-hydroxyacid dehydrogenase NAD-binding domain-containing protein</fullName>
    </recommendedName>
</protein>
<dbReference type="SUPFAM" id="SSF51735">
    <property type="entry name" value="NAD(P)-binding Rossmann-fold domains"/>
    <property type="match status" value="1"/>
</dbReference>
<dbReference type="GO" id="GO:0008270">
    <property type="term" value="F:zinc ion binding"/>
    <property type="evidence" value="ECO:0007669"/>
    <property type="project" value="InterPro"/>
</dbReference>
<evidence type="ECO:0000313" key="2">
    <source>
        <dbReference type="EMBL" id="SIT41124.1"/>
    </source>
</evidence>
<dbReference type="InterPro" id="IPR018246">
    <property type="entry name" value="AP_endonuc_F2_Zn_BS"/>
</dbReference>
<dbReference type="Proteomes" id="UP000187012">
    <property type="component" value="Unassembled WGS sequence"/>
</dbReference>
<evidence type="ECO:0000313" key="3">
    <source>
        <dbReference type="Proteomes" id="UP000187012"/>
    </source>
</evidence>
<dbReference type="Gene3D" id="3.40.50.720">
    <property type="entry name" value="NAD(P)-binding Rossmann-like Domain"/>
    <property type="match status" value="1"/>
</dbReference>
<evidence type="ECO:0000259" key="1">
    <source>
        <dbReference type="Pfam" id="PF02826"/>
    </source>
</evidence>
<organism evidence="2 3">
    <name type="scientific">Paraburkholderia ribeironis</name>
    <dbReference type="NCBI Taxonomy" id="1247936"/>
    <lineage>
        <taxon>Bacteria</taxon>
        <taxon>Pseudomonadati</taxon>
        <taxon>Pseudomonadota</taxon>
        <taxon>Betaproteobacteria</taxon>
        <taxon>Burkholderiales</taxon>
        <taxon>Burkholderiaceae</taxon>
        <taxon>Paraburkholderia</taxon>
    </lineage>
</organism>
<dbReference type="PROSITE" id="PS00729">
    <property type="entry name" value="AP_NUCLEASE_F2_1"/>
    <property type="match status" value="1"/>
</dbReference>
<dbReference type="GO" id="GO:0051287">
    <property type="term" value="F:NAD binding"/>
    <property type="evidence" value="ECO:0007669"/>
    <property type="project" value="InterPro"/>
</dbReference>
<feature type="domain" description="D-isomer specific 2-hydroxyacid dehydrogenase NAD-binding" evidence="1">
    <location>
        <begin position="1"/>
        <end position="36"/>
    </location>
</feature>
<dbReference type="InterPro" id="IPR036291">
    <property type="entry name" value="NAD(P)-bd_dom_sf"/>
</dbReference>
<dbReference type="EMBL" id="CYGX02000028">
    <property type="protein sequence ID" value="SIT41124.1"/>
    <property type="molecule type" value="Genomic_DNA"/>
</dbReference>
<accession>A0A1N7S1B0</accession>
<sequence length="60" mass="6325">MPHTADTHDVLNARSFAKLAHGAYLINVARGSLAASPASNLGMSSTPRAIFGVAVDQKRY</sequence>
<gene>
    <name evidence="2" type="ORF">BN2475_280024</name>
</gene>
<name>A0A1N7S1B0_9BURK</name>
<reference evidence="2 3" key="1">
    <citation type="submission" date="2016-12" db="EMBL/GenBank/DDBJ databases">
        <authorList>
            <person name="Song W.-J."/>
            <person name="Kurnit D.M."/>
        </authorList>
    </citation>
    <scope>NUCLEOTIDE SEQUENCE [LARGE SCALE GENOMIC DNA]</scope>
    <source>
        <strain evidence="2 3">STM7296</strain>
    </source>
</reference>